<feature type="transmembrane region" description="Helical" evidence="4">
    <location>
        <begin position="619"/>
        <end position="641"/>
    </location>
</feature>
<dbReference type="InterPro" id="IPR002509">
    <property type="entry name" value="NODB_dom"/>
</dbReference>
<feature type="transmembrane region" description="Helical" evidence="4">
    <location>
        <begin position="589"/>
        <end position="613"/>
    </location>
</feature>
<evidence type="ECO:0000256" key="4">
    <source>
        <dbReference type="SAM" id="Phobius"/>
    </source>
</evidence>
<comment type="caution">
    <text evidence="6">The sequence shown here is derived from an EMBL/GenBank/DDBJ whole genome shotgun (WGS) entry which is preliminary data.</text>
</comment>
<dbReference type="Gene3D" id="3.90.550.10">
    <property type="entry name" value="Spore Coat Polysaccharide Biosynthesis Protein SpsA, Chain A"/>
    <property type="match status" value="1"/>
</dbReference>
<dbReference type="Proteomes" id="UP000715441">
    <property type="component" value="Unassembled WGS sequence"/>
</dbReference>
<dbReference type="InterPro" id="IPR011330">
    <property type="entry name" value="Glyco_hydro/deAcase_b/a-brl"/>
</dbReference>
<keyword evidence="4" id="KW-0472">Membrane</keyword>
<reference evidence="6 7" key="1">
    <citation type="submission" date="2020-04" db="EMBL/GenBank/DDBJ databases">
        <title>Novel species.</title>
        <authorList>
            <person name="Teo W.F.A."/>
            <person name="Lipun K."/>
            <person name="Srisuk N."/>
            <person name="Duangmal K."/>
        </authorList>
    </citation>
    <scope>NUCLEOTIDE SEQUENCE [LARGE SCALE GENOMIC DNA]</scope>
    <source>
        <strain evidence="6 7">K13G38</strain>
    </source>
</reference>
<dbReference type="EMBL" id="JAAXLS010000057">
    <property type="protein sequence ID" value="NKQ58469.1"/>
    <property type="molecule type" value="Genomic_DNA"/>
</dbReference>
<keyword evidence="3" id="KW-0808">Transferase</keyword>
<organism evidence="6 7">
    <name type="scientific">Amycolatopsis acididurans</name>
    <dbReference type="NCBI Taxonomy" id="2724524"/>
    <lineage>
        <taxon>Bacteria</taxon>
        <taxon>Bacillati</taxon>
        <taxon>Actinomycetota</taxon>
        <taxon>Actinomycetes</taxon>
        <taxon>Pseudonocardiales</taxon>
        <taxon>Pseudonocardiaceae</taxon>
        <taxon>Amycolatopsis</taxon>
    </lineage>
</organism>
<dbReference type="Pfam" id="PF01522">
    <property type="entry name" value="Polysacc_deac_1"/>
    <property type="match status" value="1"/>
</dbReference>
<gene>
    <name evidence="6" type="ORF">HFP15_37035</name>
</gene>
<dbReference type="SUPFAM" id="SSF88713">
    <property type="entry name" value="Glycoside hydrolase/deacetylase"/>
    <property type="match status" value="1"/>
</dbReference>
<evidence type="ECO:0000256" key="1">
    <source>
        <dbReference type="ARBA" id="ARBA00006739"/>
    </source>
</evidence>
<dbReference type="Pfam" id="PF13641">
    <property type="entry name" value="Glyco_tranf_2_3"/>
    <property type="match status" value="1"/>
</dbReference>
<dbReference type="SUPFAM" id="SSF53448">
    <property type="entry name" value="Nucleotide-diphospho-sugar transferases"/>
    <property type="match status" value="1"/>
</dbReference>
<keyword evidence="7" id="KW-1185">Reference proteome</keyword>
<evidence type="ECO:0000256" key="2">
    <source>
        <dbReference type="ARBA" id="ARBA00022676"/>
    </source>
</evidence>
<feature type="domain" description="NodB homology" evidence="5">
    <location>
        <begin position="77"/>
        <end position="264"/>
    </location>
</feature>
<comment type="similarity">
    <text evidence="1">Belongs to the glycosyltransferase 2 family.</text>
</comment>
<dbReference type="Gene3D" id="3.20.20.370">
    <property type="entry name" value="Glycoside hydrolase/deacetylase"/>
    <property type="match status" value="1"/>
</dbReference>
<name>A0ABX1JFD6_9PSEU</name>
<evidence type="ECO:0000256" key="3">
    <source>
        <dbReference type="ARBA" id="ARBA00022679"/>
    </source>
</evidence>
<feature type="transmembrane region" description="Helical" evidence="4">
    <location>
        <begin position="304"/>
        <end position="328"/>
    </location>
</feature>
<evidence type="ECO:0000259" key="5">
    <source>
        <dbReference type="PROSITE" id="PS51677"/>
    </source>
</evidence>
<feature type="transmembrane region" description="Helical" evidence="4">
    <location>
        <begin position="662"/>
        <end position="682"/>
    </location>
</feature>
<keyword evidence="4" id="KW-0812">Transmembrane</keyword>
<dbReference type="InterPro" id="IPR029044">
    <property type="entry name" value="Nucleotide-diphossugar_trans"/>
</dbReference>
<dbReference type="PANTHER" id="PTHR43630:SF1">
    <property type="entry name" value="POLY-BETA-1,6-N-ACETYL-D-GLUCOSAMINE SYNTHASE"/>
    <property type="match status" value="1"/>
</dbReference>
<keyword evidence="2" id="KW-0328">Glycosyltransferase</keyword>
<proteinExistence type="inferred from homology"/>
<dbReference type="CDD" id="cd06423">
    <property type="entry name" value="CESA_like"/>
    <property type="match status" value="1"/>
</dbReference>
<evidence type="ECO:0000313" key="7">
    <source>
        <dbReference type="Proteomes" id="UP000715441"/>
    </source>
</evidence>
<dbReference type="PROSITE" id="PS51677">
    <property type="entry name" value="NODB"/>
    <property type="match status" value="1"/>
</dbReference>
<keyword evidence="4" id="KW-1133">Transmembrane helix</keyword>
<sequence>MKHRVAAPPRAHWLLLCTVLAFTVLLLALNAVVFGSFNDDEIAPTGAAATVPSAISNGGALIDARTSTPVALRPHDKTIALTFDDGPDPQWTPAVLDVLARYQVHATFFETGARAAQHPDLVRQVLADGHEIGNHTMSHPDLRDTGPLRQNLELQATDLALAHAAGVVPSLVRPPYSSSPASLDDAEWQAVRRIGADGRLVVLSDLDSEDWRQPGMGAVVANATPRDGKGAVVLFHDAGGDRSQTVAALERLIPALQAQGWRFDTVSGAVGVTGTDSPADLRTKVAGTVFVFAVRLSQFVAGSLTVLMVAAGVLAIARMIFVLAATAVHVRRRPRKRKPIRGPVTVIVPAYNEEAGIEATISSLLASTHPVEVIVVDDGSTDGTAEIVERLVSSRVRLIKQRNAGKAAALNTGLAAARTELVVMVDGDTVLDAGAVRAIVRPFADPDVGAVSGNAKVANRGGLLGKWQHIEYVIGFNLDRRMYDVGECMPTVPGAVGAFRRRAVLRCGGVPVDTLAEDTDLTMALERAGWRVVYEPTAIAWTEAPATLGQLWKQRYRWCYGTLQAVWKHRRAVLERGTGGRLGRRGLPYLLLFQVLLPVLAPFVDAAAIFGMFTQRWPVLLGYWLFFLVLQVIPGIVAFRLDREPLRPLLYLAAQQVVYRQLMYLVVVQSVVTAVAGARLPWHKLQRRGIGPVPVAQDAEAVTEPIPIPARRGH</sequence>
<dbReference type="PANTHER" id="PTHR43630">
    <property type="entry name" value="POLY-BETA-1,6-N-ACETYL-D-GLUCOSAMINE SYNTHASE"/>
    <property type="match status" value="1"/>
</dbReference>
<protein>
    <submittedName>
        <fullName evidence="6">Glycosyltransferase</fullName>
    </submittedName>
</protein>
<accession>A0ABX1JFD6</accession>
<dbReference type="RefSeq" id="WP_168522327.1">
    <property type="nucleotide sequence ID" value="NZ_JAAXLS010000057.1"/>
</dbReference>
<evidence type="ECO:0000313" key="6">
    <source>
        <dbReference type="EMBL" id="NKQ58469.1"/>
    </source>
</evidence>